<dbReference type="SUPFAM" id="SSF51735">
    <property type="entry name" value="NAD(P)-binding Rossmann-fold domains"/>
    <property type="match status" value="1"/>
</dbReference>
<dbReference type="GO" id="GO:0016491">
    <property type="term" value="F:oxidoreductase activity"/>
    <property type="evidence" value="ECO:0007669"/>
    <property type="project" value="UniProtKB-KW"/>
</dbReference>
<organism evidence="4 5">
    <name type="scientific">Mycobacterium conspicuum</name>
    <dbReference type="NCBI Taxonomy" id="44010"/>
    <lineage>
        <taxon>Bacteria</taxon>
        <taxon>Bacillati</taxon>
        <taxon>Actinomycetota</taxon>
        <taxon>Actinomycetes</taxon>
        <taxon>Mycobacteriales</taxon>
        <taxon>Mycobacteriaceae</taxon>
        <taxon>Mycobacterium</taxon>
    </lineage>
</organism>
<dbReference type="InterPro" id="IPR036291">
    <property type="entry name" value="NAD(P)-bd_dom_sf"/>
</dbReference>
<reference evidence="4 5" key="1">
    <citation type="journal article" date="2019" name="Emerg. Microbes Infect.">
        <title>Comprehensive subspecies identification of 175 nontuberculous mycobacteria species based on 7547 genomic profiles.</title>
        <authorList>
            <person name="Matsumoto Y."/>
            <person name="Kinjo T."/>
            <person name="Motooka D."/>
            <person name="Nabeya D."/>
            <person name="Jung N."/>
            <person name="Uechi K."/>
            <person name="Horii T."/>
            <person name="Iida T."/>
            <person name="Fujita J."/>
            <person name="Nakamura S."/>
        </authorList>
    </citation>
    <scope>NUCLEOTIDE SEQUENCE [LARGE SCALE GENOMIC DNA]</scope>
    <source>
        <strain evidence="4 5">JCM 14738</strain>
    </source>
</reference>
<dbReference type="PROSITE" id="PS00061">
    <property type="entry name" value="ADH_SHORT"/>
    <property type="match status" value="1"/>
</dbReference>
<dbReference type="EMBL" id="AP022613">
    <property type="protein sequence ID" value="BBZ38711.1"/>
    <property type="molecule type" value="Genomic_DNA"/>
</dbReference>
<keyword evidence="5" id="KW-1185">Reference proteome</keyword>
<comment type="similarity">
    <text evidence="1">Belongs to the short-chain dehydrogenases/reductases (SDR) family.</text>
</comment>
<dbReference type="Gene3D" id="3.40.50.720">
    <property type="entry name" value="NAD(P)-binding Rossmann-like Domain"/>
    <property type="match status" value="1"/>
</dbReference>
<name>A0A1X1SSY5_9MYCO</name>
<evidence type="ECO:0000313" key="4">
    <source>
        <dbReference type="EMBL" id="BBZ38711.1"/>
    </source>
</evidence>
<evidence type="ECO:0000256" key="1">
    <source>
        <dbReference type="ARBA" id="ARBA00006484"/>
    </source>
</evidence>
<dbReference type="STRING" id="44010.AWC00_25995"/>
<keyword evidence="2" id="KW-0560">Oxidoreductase</keyword>
<evidence type="ECO:0000313" key="5">
    <source>
        <dbReference type="Proteomes" id="UP000467385"/>
    </source>
</evidence>
<dbReference type="AlphaFoldDB" id="A0A1X1SSY5"/>
<dbReference type="PANTHER" id="PTHR44196">
    <property type="entry name" value="DEHYDROGENASE/REDUCTASE SDR FAMILY MEMBER 7B"/>
    <property type="match status" value="1"/>
</dbReference>
<feature type="compositionally biased region" description="Basic and acidic residues" evidence="3">
    <location>
        <begin position="40"/>
        <end position="54"/>
    </location>
</feature>
<protein>
    <submittedName>
        <fullName evidence="4">Oxidoreductase</fullName>
    </submittedName>
</protein>
<feature type="region of interest" description="Disordered" evidence="3">
    <location>
        <begin position="40"/>
        <end position="59"/>
    </location>
</feature>
<evidence type="ECO:0000256" key="3">
    <source>
        <dbReference type="SAM" id="MobiDB-lite"/>
    </source>
</evidence>
<dbReference type="GO" id="GO:0016020">
    <property type="term" value="C:membrane"/>
    <property type="evidence" value="ECO:0007669"/>
    <property type="project" value="TreeGrafter"/>
</dbReference>
<gene>
    <name evidence="4" type="ORF">MCNS_17740</name>
</gene>
<dbReference type="Proteomes" id="UP000467385">
    <property type="component" value="Chromosome"/>
</dbReference>
<dbReference type="CDD" id="cd05233">
    <property type="entry name" value="SDR_c"/>
    <property type="match status" value="1"/>
</dbReference>
<accession>A0A1X1SSY5</accession>
<dbReference type="PANTHER" id="PTHR44196:SF1">
    <property type="entry name" value="DEHYDROGENASE_REDUCTASE SDR FAMILY MEMBER 7B"/>
    <property type="match status" value="1"/>
</dbReference>
<proteinExistence type="inferred from homology"/>
<dbReference type="InterPro" id="IPR002347">
    <property type="entry name" value="SDR_fam"/>
</dbReference>
<dbReference type="InterPro" id="IPR020904">
    <property type="entry name" value="Sc_DH/Rdtase_CS"/>
</dbReference>
<sequence length="297" mass="31284">MPQRRKAFVTGASRGIGKAIAIRLARGGFDVAITARTLEEGERREHSSTVKKSDTSALPGSLTSTADALRAAGAEALVLPADLLDRGSLNAAATTLLERWGAVDLVVHNARFIGPGHMDLIADTPVEVLEKHVQGNAFAPLLLNRILLPAMLRQGGGTIIYITSGAAYNAPPAKAGKGGWGLSYAMSKAAGHSIAGLLAVEYGDQGIRAFNVQPGAIKTERIAQDMAGFGFSADDGTWQPPEVIGEVVYWLATSPEADAYNGECVQGQELCRQRNLLPGWNPKAALDGPVVHPSMVR</sequence>
<dbReference type="PRINTS" id="PR00081">
    <property type="entry name" value="GDHRDH"/>
</dbReference>
<dbReference type="Pfam" id="PF00106">
    <property type="entry name" value="adh_short"/>
    <property type="match status" value="2"/>
</dbReference>
<evidence type="ECO:0000256" key="2">
    <source>
        <dbReference type="ARBA" id="ARBA00023002"/>
    </source>
</evidence>